<comment type="similarity">
    <text evidence="2">Belongs to the mesothelin family.</text>
</comment>
<keyword evidence="3" id="KW-0732">Signal</keyword>
<dbReference type="InterPro" id="IPR026664">
    <property type="entry name" value="Stereocilin-rel"/>
</dbReference>
<keyword evidence="8" id="KW-1185">Reference proteome</keyword>
<dbReference type="GO" id="GO:0007155">
    <property type="term" value="P:cell adhesion"/>
    <property type="evidence" value="ECO:0007669"/>
    <property type="project" value="UniProtKB-KW"/>
</dbReference>
<comment type="subcellular location">
    <subcellularLocation>
        <location evidence="1">Membrane</location>
    </subcellularLocation>
</comment>
<dbReference type="EMBL" id="BAAFJT010000015">
    <property type="protein sequence ID" value="GAB0196471.1"/>
    <property type="molecule type" value="Genomic_DNA"/>
</dbReference>
<evidence type="ECO:0000256" key="2">
    <source>
        <dbReference type="ARBA" id="ARBA00011016"/>
    </source>
</evidence>
<keyword evidence="4" id="KW-0130">Cell adhesion</keyword>
<evidence type="ECO:0000256" key="3">
    <source>
        <dbReference type="ARBA" id="ARBA00022729"/>
    </source>
</evidence>
<protein>
    <submittedName>
        <fullName evidence="7">Mesothelin</fullName>
    </submittedName>
</protein>
<evidence type="ECO:0000313" key="8">
    <source>
        <dbReference type="Proteomes" id="UP001623348"/>
    </source>
</evidence>
<name>A0ABC9XG09_GRUJA</name>
<sequence>MLCRKAIHLTADGRSLLCHMVFVAFLVDSYVDLQFIQQHPCTLSAQRLAAWRRFLACVGALKTFAEMPPLLLGLSFLLLVGWQVAAATSAGTYLCSSSPVNESAVCASVESVSQEMLLEIARGQASPCSLTFGQYACAQSAWLQVLQDDFLISLYSCLTPKPASAMDPEYSILFFAKHDAKKLVAALTVFSQRFSHVPLSFEWNMIFINGLWEKMLQVPDIDSPPVLSQWVHEGLQPFLVEPKVFACLHAKNVLCEAFQKIVTALNGIYSDLPVEEQRNLYTGIKHYLLQDGSNQKCYSAAVPGLNSTAWFENYLGSFLEHATVGDLQLFGDEPTLQKFARDPVNVEMISNLTLLRETAVYYTSLLTSGPGFPLLSLPDRFVCYLSPSAVSNLSSDDTLSLAQRISKNCPLNLTHRGVTGERAPSSLTTEELQVASSLVRKFEHFSPAVLCALGQTAVGLSISDIENGISDKDLEASIPVLGKVRGWNTEQSSTIINKLLSSGYQILDGQSLAKLGSLVTGLNSSTLQSLSPKVILEAIKLPEFVQQVMTLPSALKMTFVEKISSSVGHPADLVKYIPDALASYIPKSLLVFGEEKPNVQDLNSKTWTREQAAMFFNDVIKTEPDFSRLSRSVLQGFKCAAANEMEAERFQELAKVMKKKNVKLGEDQLSCLVKMVTLHGIPKDLDSYPKDLLLFLSPSDYAATGSCRQYFANIGKANLHVLQRESSQRKRLLLEALACLNIPGTQVNKENAEILGRLVCDLGGEYIRSSGGNLLKQLSQCESFLPDQEEAIRSVISSGNTTFGSPVAWSAFTLNELSGLIPVFDHSIFQKIPKNALILWLKNFAHDSRLSREQLATIVEEVLPTRHKRADGCSPDKRITEMVLNSDLMPIYYTPEELHACLKNVSLENHLSQILTYAFTSQQLAVLKRNLDETYPHGYPESLFPKLGSLISFITPEDISRWNITSADSLAALLKKQPPNKQASAIIKRYIGLGNALNATALNAIGTKYVCLLNETELNTIDSNTLKLVSLNPSACSQLTKEILYDKAKRAFSDQHYLPAYYELIEPYLGGAPGVDLRALSKDNMNMKLSTFVKLRRDSLMNLTLSEVQGLLGMNLGDLHKWQNESVIREWVQMQKQSELDKLHVGLTGGTQEGYINIVTPKFQSPSSASLGTAAMMLHLLPALLISFLMTSVLS</sequence>
<keyword evidence="5" id="KW-0472">Membrane</keyword>
<keyword evidence="6" id="KW-0325">Glycoprotein</keyword>
<gene>
    <name evidence="7" type="ORF">GRJ2_002112400</name>
</gene>
<reference evidence="7 8" key="1">
    <citation type="submission" date="2024-06" db="EMBL/GenBank/DDBJ databases">
        <title>The draft genome of Grus japonensis, version 3.</title>
        <authorList>
            <person name="Nabeshima K."/>
            <person name="Suzuki S."/>
            <person name="Onuma M."/>
        </authorList>
    </citation>
    <scope>NUCLEOTIDE SEQUENCE [LARGE SCALE GENOMIC DNA]</scope>
    <source>
        <strain evidence="7 8">451A</strain>
    </source>
</reference>
<evidence type="ECO:0000256" key="4">
    <source>
        <dbReference type="ARBA" id="ARBA00022889"/>
    </source>
</evidence>
<evidence type="ECO:0000256" key="6">
    <source>
        <dbReference type="ARBA" id="ARBA00023180"/>
    </source>
</evidence>
<comment type="caution">
    <text evidence="7">The sequence shown here is derived from an EMBL/GenBank/DDBJ whole genome shotgun (WGS) entry which is preliminary data.</text>
</comment>
<evidence type="ECO:0000256" key="5">
    <source>
        <dbReference type="ARBA" id="ARBA00023136"/>
    </source>
</evidence>
<accession>A0ABC9XG09</accession>
<organism evidence="7 8">
    <name type="scientific">Grus japonensis</name>
    <name type="common">Japanese crane</name>
    <name type="synonym">Red-crowned crane</name>
    <dbReference type="NCBI Taxonomy" id="30415"/>
    <lineage>
        <taxon>Eukaryota</taxon>
        <taxon>Metazoa</taxon>
        <taxon>Chordata</taxon>
        <taxon>Craniata</taxon>
        <taxon>Vertebrata</taxon>
        <taxon>Euteleostomi</taxon>
        <taxon>Archelosauria</taxon>
        <taxon>Archosauria</taxon>
        <taxon>Dinosauria</taxon>
        <taxon>Saurischia</taxon>
        <taxon>Theropoda</taxon>
        <taxon>Coelurosauria</taxon>
        <taxon>Aves</taxon>
        <taxon>Neognathae</taxon>
        <taxon>Neoaves</taxon>
        <taxon>Gruiformes</taxon>
        <taxon>Gruidae</taxon>
        <taxon>Grus</taxon>
    </lineage>
</organism>
<dbReference type="PANTHER" id="PTHR23412">
    <property type="entry name" value="STEREOCILIN RELATED"/>
    <property type="match status" value="1"/>
</dbReference>
<dbReference type="GO" id="GO:0016020">
    <property type="term" value="C:membrane"/>
    <property type="evidence" value="ECO:0007669"/>
    <property type="project" value="UniProtKB-SubCell"/>
</dbReference>
<evidence type="ECO:0000313" key="7">
    <source>
        <dbReference type="EMBL" id="GAB0196471.1"/>
    </source>
</evidence>
<dbReference type="Proteomes" id="UP001623348">
    <property type="component" value="Unassembled WGS sequence"/>
</dbReference>
<dbReference type="PANTHER" id="PTHR23412:SF6">
    <property type="entry name" value="MESOTHELIN"/>
    <property type="match status" value="1"/>
</dbReference>
<dbReference type="InterPro" id="IPR010335">
    <property type="entry name" value="Mesothelin"/>
</dbReference>
<dbReference type="Gene3D" id="1.20.970.40">
    <property type="match status" value="1"/>
</dbReference>
<proteinExistence type="inferred from homology"/>
<evidence type="ECO:0000256" key="1">
    <source>
        <dbReference type="ARBA" id="ARBA00004370"/>
    </source>
</evidence>
<dbReference type="Pfam" id="PF06060">
    <property type="entry name" value="Mesothelin"/>
    <property type="match status" value="1"/>
</dbReference>
<dbReference type="AlphaFoldDB" id="A0ABC9XG09"/>